<dbReference type="STRING" id="1903179.BI347_12800"/>
<comment type="caution">
    <text evidence="5">The sequence shown here is derived from an EMBL/GenBank/DDBJ whole genome shotgun (WGS) entry which is preliminary data.</text>
</comment>
<accession>A0A1S1X4A1</accession>
<comment type="cofactor">
    <cofactor evidence="1">
        <name>Mg(2+)</name>
        <dbReference type="ChEBI" id="CHEBI:18420"/>
    </cofactor>
</comment>
<dbReference type="Pfam" id="PF00293">
    <property type="entry name" value="NUDIX"/>
    <property type="match status" value="1"/>
</dbReference>
<dbReference type="PRINTS" id="PR00502">
    <property type="entry name" value="NUDIXFAMILY"/>
</dbReference>
<reference evidence="7 8" key="1">
    <citation type="submission" date="2016-09" db="EMBL/GenBank/DDBJ databases">
        <title>Chromobacterium muskegensis sp. nov., an insecticidal bacterium isolated from Sphagnum bogs.</title>
        <authorList>
            <person name="Sparks M.E."/>
            <person name="Blackburn M.B."/>
            <person name="Gundersen-Rindal D.E."/>
            <person name="Mitchell A."/>
            <person name="Farrar R."/>
            <person name="Kuhar D."/>
        </authorList>
    </citation>
    <scope>NUCLEOTIDE SEQUENCE [LARGE SCALE GENOMIC DNA]</scope>
    <source>
        <strain evidence="6 8">14B-1</strain>
        <strain evidence="5 7">37-2</strain>
    </source>
</reference>
<dbReference type="Gene3D" id="3.90.79.10">
    <property type="entry name" value="Nucleoside Triphosphate Pyrophosphohydrolase"/>
    <property type="match status" value="1"/>
</dbReference>
<dbReference type="GO" id="GO:0016787">
    <property type="term" value="F:hydrolase activity"/>
    <property type="evidence" value="ECO:0007669"/>
    <property type="project" value="UniProtKB-KW"/>
</dbReference>
<evidence type="ECO:0000313" key="7">
    <source>
        <dbReference type="Proteomes" id="UP000180088"/>
    </source>
</evidence>
<sequence>MISIDSSRASLDKHFTASAFVLNPHREVLLIHHRKLGVWLYPGGHVERHETPDETALREVREETGIQAALLGERDLALADTEADVSVLHRPYQVLCEYIADPREPHYHLDLIYLCASMARGCPPQREAAEAGFFARHQLDELRMFPNFRRMLERLFDEQAVWDAVIQGADR</sequence>
<protein>
    <submittedName>
        <fullName evidence="5">DNA mismatch repair protein MutT</fullName>
    </submittedName>
</protein>
<evidence type="ECO:0000256" key="1">
    <source>
        <dbReference type="ARBA" id="ARBA00001946"/>
    </source>
</evidence>
<keyword evidence="2 3" id="KW-0378">Hydrolase</keyword>
<dbReference type="OrthoDB" id="5511555at2"/>
<dbReference type="PANTHER" id="PTHR43046:SF14">
    <property type="entry name" value="MUTT_NUDIX FAMILY PROTEIN"/>
    <property type="match status" value="1"/>
</dbReference>
<name>A0A1S1X4A1_9NEIS</name>
<dbReference type="EMBL" id="MKCS01000001">
    <property type="protein sequence ID" value="OHX14284.1"/>
    <property type="molecule type" value="Genomic_DNA"/>
</dbReference>
<evidence type="ECO:0000313" key="5">
    <source>
        <dbReference type="EMBL" id="OHX14284.1"/>
    </source>
</evidence>
<dbReference type="Proteomes" id="UP000180088">
    <property type="component" value="Unassembled WGS sequence"/>
</dbReference>
<dbReference type="InterPro" id="IPR020476">
    <property type="entry name" value="Nudix_hydrolase"/>
</dbReference>
<feature type="domain" description="Nudix hydrolase" evidence="4">
    <location>
        <begin position="12"/>
        <end position="157"/>
    </location>
</feature>
<evidence type="ECO:0000256" key="2">
    <source>
        <dbReference type="ARBA" id="ARBA00022801"/>
    </source>
</evidence>
<organism evidence="5 7">
    <name type="scientific">Chromobacterium sphagni</name>
    <dbReference type="NCBI Taxonomy" id="1903179"/>
    <lineage>
        <taxon>Bacteria</taxon>
        <taxon>Pseudomonadati</taxon>
        <taxon>Pseudomonadota</taxon>
        <taxon>Betaproteobacteria</taxon>
        <taxon>Neisseriales</taxon>
        <taxon>Chromobacteriaceae</taxon>
        <taxon>Chromobacterium</taxon>
    </lineage>
</organism>
<comment type="similarity">
    <text evidence="3">Belongs to the Nudix hydrolase family.</text>
</comment>
<dbReference type="InterPro" id="IPR020084">
    <property type="entry name" value="NUDIX_hydrolase_CS"/>
</dbReference>
<keyword evidence="8" id="KW-1185">Reference proteome</keyword>
<dbReference type="AlphaFoldDB" id="A0A1S1X4A1"/>
<evidence type="ECO:0000313" key="8">
    <source>
        <dbReference type="Proteomes" id="UP000180280"/>
    </source>
</evidence>
<evidence type="ECO:0000313" key="6">
    <source>
        <dbReference type="EMBL" id="OHX16279.1"/>
    </source>
</evidence>
<dbReference type="EMBL" id="MKCT01000083">
    <property type="protein sequence ID" value="OHX16279.1"/>
    <property type="molecule type" value="Genomic_DNA"/>
</dbReference>
<dbReference type="PROSITE" id="PS51462">
    <property type="entry name" value="NUDIX"/>
    <property type="match status" value="1"/>
</dbReference>
<dbReference type="InterPro" id="IPR000086">
    <property type="entry name" value="NUDIX_hydrolase_dom"/>
</dbReference>
<proteinExistence type="inferred from homology"/>
<dbReference type="PROSITE" id="PS00893">
    <property type="entry name" value="NUDIX_BOX"/>
    <property type="match status" value="1"/>
</dbReference>
<dbReference type="SUPFAM" id="SSF55811">
    <property type="entry name" value="Nudix"/>
    <property type="match status" value="1"/>
</dbReference>
<dbReference type="PANTHER" id="PTHR43046">
    <property type="entry name" value="GDP-MANNOSE MANNOSYL HYDROLASE"/>
    <property type="match status" value="1"/>
</dbReference>
<dbReference type="Proteomes" id="UP000180280">
    <property type="component" value="Unassembled WGS sequence"/>
</dbReference>
<dbReference type="InterPro" id="IPR015797">
    <property type="entry name" value="NUDIX_hydrolase-like_dom_sf"/>
</dbReference>
<evidence type="ECO:0000256" key="3">
    <source>
        <dbReference type="RuleBase" id="RU003476"/>
    </source>
</evidence>
<evidence type="ECO:0000259" key="4">
    <source>
        <dbReference type="PROSITE" id="PS51462"/>
    </source>
</evidence>
<gene>
    <name evidence="6" type="ORF">BI344_12715</name>
    <name evidence="5" type="ORF">BI347_12800</name>
</gene>
<dbReference type="RefSeq" id="WP_071114815.1">
    <property type="nucleotide sequence ID" value="NZ_MKCS01000001.1"/>
</dbReference>
<dbReference type="CDD" id="cd03674">
    <property type="entry name" value="NUDIX_Hydrolase"/>
    <property type="match status" value="1"/>
</dbReference>